<name>A0A1M7Y031_9FIRM</name>
<dbReference type="Gene3D" id="3.20.100.30">
    <property type="entry name" value="VTC, catalytic tunnel domain"/>
    <property type="match status" value="1"/>
</dbReference>
<dbReference type="InterPro" id="IPR042267">
    <property type="entry name" value="VTC_sf"/>
</dbReference>
<dbReference type="SUPFAM" id="SSF55154">
    <property type="entry name" value="CYTH-like phosphatases"/>
    <property type="match status" value="1"/>
</dbReference>
<dbReference type="EMBL" id="FRFD01000003">
    <property type="protein sequence ID" value="SHO44641.1"/>
    <property type="molecule type" value="Genomic_DNA"/>
</dbReference>
<evidence type="ECO:0000313" key="3">
    <source>
        <dbReference type="Proteomes" id="UP000184612"/>
    </source>
</evidence>
<dbReference type="OrthoDB" id="185578at2"/>
<dbReference type="Pfam" id="PF09359">
    <property type="entry name" value="VTC"/>
    <property type="match status" value="1"/>
</dbReference>
<sequence length="243" mass="28699">MNEIKSNNTFERIEKKYLLSSKDYDLLKNRLLPYMKMDQYGLHTICNIYFDTENYELVRNSIEKPVYKEKLRLRSYGVPTGNSKVFLEIKKKYKGIVYKRRVSITLEEAVRYLGHGIKPAIDNQILREIDYFIHFYKPIPKVYLAYDRIALYGITDPDIRITFDQNIRSRLTDLDLSKGDYGKYLLDQSNVLMEIKVPAAYPLWLANILSDLRIYPASFSKYGNVYKENLLEERNESLCLQAL</sequence>
<dbReference type="STRING" id="1121345.SAMN02745217_00673"/>
<organism evidence="2 3">
    <name type="scientific">Anaerocolumna xylanovorans DSM 12503</name>
    <dbReference type="NCBI Taxonomy" id="1121345"/>
    <lineage>
        <taxon>Bacteria</taxon>
        <taxon>Bacillati</taxon>
        <taxon>Bacillota</taxon>
        <taxon>Clostridia</taxon>
        <taxon>Lachnospirales</taxon>
        <taxon>Lachnospiraceae</taxon>
        <taxon>Anaerocolumna</taxon>
    </lineage>
</organism>
<evidence type="ECO:0000313" key="2">
    <source>
        <dbReference type="EMBL" id="SHO44641.1"/>
    </source>
</evidence>
<keyword evidence="3" id="KW-1185">Reference proteome</keyword>
<proteinExistence type="predicted"/>
<feature type="domain" description="VTC" evidence="1">
    <location>
        <begin position="12"/>
        <end position="226"/>
    </location>
</feature>
<dbReference type="GO" id="GO:0006799">
    <property type="term" value="P:polyphosphate biosynthetic process"/>
    <property type="evidence" value="ECO:0007669"/>
    <property type="project" value="UniProtKB-ARBA"/>
</dbReference>
<gene>
    <name evidence="2" type="ORF">SAMN02745217_00673</name>
</gene>
<dbReference type="InterPro" id="IPR018966">
    <property type="entry name" value="VTC_domain"/>
</dbReference>
<dbReference type="AlphaFoldDB" id="A0A1M7Y031"/>
<dbReference type="InterPro" id="IPR033469">
    <property type="entry name" value="CYTH-like_dom_sf"/>
</dbReference>
<evidence type="ECO:0000259" key="1">
    <source>
        <dbReference type="Pfam" id="PF09359"/>
    </source>
</evidence>
<dbReference type="RefSeq" id="WP_073587908.1">
    <property type="nucleotide sequence ID" value="NZ_FRFD01000003.1"/>
</dbReference>
<dbReference type="Proteomes" id="UP000184612">
    <property type="component" value="Unassembled WGS sequence"/>
</dbReference>
<dbReference type="CDD" id="cd07750">
    <property type="entry name" value="PolyPPase_VTC_like"/>
    <property type="match status" value="1"/>
</dbReference>
<reference evidence="2 3" key="1">
    <citation type="submission" date="2016-12" db="EMBL/GenBank/DDBJ databases">
        <authorList>
            <person name="Song W.-J."/>
            <person name="Kurnit D.M."/>
        </authorList>
    </citation>
    <scope>NUCLEOTIDE SEQUENCE [LARGE SCALE GENOMIC DNA]</scope>
    <source>
        <strain evidence="2 3">DSM 12503</strain>
    </source>
</reference>
<accession>A0A1M7Y031</accession>
<protein>
    <submittedName>
        <fullName evidence="2">VTC domain-containing protein</fullName>
    </submittedName>
</protein>